<protein>
    <submittedName>
        <fullName evidence="10">PTS system, N-acetylgalactosamine-specific IIC component</fullName>
    </submittedName>
</protein>
<dbReference type="PANTHER" id="PTHR32502:SF8">
    <property type="entry name" value="N-ACETYLGALACTOSAMINE PERMEASE IIC COMPONENT 1"/>
    <property type="match status" value="1"/>
</dbReference>
<keyword evidence="11" id="KW-1185">Reference proteome</keyword>
<dbReference type="RefSeq" id="WP_024734975.1">
    <property type="nucleotide sequence ID" value="NZ_CABJCG010000001.1"/>
</dbReference>
<feature type="transmembrane region" description="Helical" evidence="9">
    <location>
        <begin position="210"/>
        <end position="241"/>
    </location>
</feature>
<proteinExistence type="predicted"/>
<dbReference type="STRING" id="460384.SAMN05216313_103175"/>
<organism evidence="10 11">
    <name type="scientific">Enterocloster lavalensis</name>
    <dbReference type="NCBI Taxonomy" id="460384"/>
    <lineage>
        <taxon>Bacteria</taxon>
        <taxon>Bacillati</taxon>
        <taxon>Bacillota</taxon>
        <taxon>Clostridia</taxon>
        <taxon>Lachnospirales</taxon>
        <taxon>Lachnospiraceae</taxon>
        <taxon>Enterocloster</taxon>
    </lineage>
</organism>
<keyword evidence="4" id="KW-0762">Sugar transport</keyword>
<name>A0A1I0CUC9_9FIRM</name>
<dbReference type="Pfam" id="PF03609">
    <property type="entry name" value="EII-Sor"/>
    <property type="match status" value="1"/>
</dbReference>
<feature type="transmembrane region" description="Helical" evidence="9">
    <location>
        <begin position="6"/>
        <end position="24"/>
    </location>
</feature>
<dbReference type="GeneID" id="93278433"/>
<evidence type="ECO:0000313" key="11">
    <source>
        <dbReference type="Proteomes" id="UP000198508"/>
    </source>
</evidence>
<keyword evidence="2" id="KW-0813">Transport</keyword>
<feature type="transmembrane region" description="Helical" evidence="9">
    <location>
        <begin position="141"/>
        <end position="163"/>
    </location>
</feature>
<reference evidence="11" key="1">
    <citation type="submission" date="2016-10" db="EMBL/GenBank/DDBJ databases">
        <authorList>
            <person name="Varghese N."/>
            <person name="Submissions S."/>
        </authorList>
    </citation>
    <scope>NUCLEOTIDE SEQUENCE [LARGE SCALE GENOMIC DNA]</scope>
    <source>
        <strain evidence="11">NLAE-zl-G277</strain>
    </source>
</reference>
<evidence type="ECO:0000256" key="5">
    <source>
        <dbReference type="ARBA" id="ARBA00022683"/>
    </source>
</evidence>
<sequence length="262" mass="27182">MTISIFQCVLIGLWTAFCLAGMLFGIYTNRCLVMAAGVGLILGDLPTGLAMGAVGELAFMGFGVSQGGSVPPNPMGPGIVGTIIAITMKGSGIDVGSALALSFPFAVAFQFVITATYTFATTLTSYAYKALDRKNFKGFRIAANATVCIFAVVGFVIGFGGAFSSEGLQKVISLIPAWLSEGLGVAGKMLPAIGFAMILNVMAKKELIPFVLIGYIAIAYLNLPTMGVAVVGTAIALLVFFHMGKGGSETVEEVEVEFEDGI</sequence>
<evidence type="ECO:0000256" key="8">
    <source>
        <dbReference type="ARBA" id="ARBA00023136"/>
    </source>
</evidence>
<keyword evidence="3" id="KW-1003">Cell membrane</keyword>
<keyword evidence="7 9" id="KW-1133">Transmembrane helix</keyword>
<evidence type="ECO:0000313" key="10">
    <source>
        <dbReference type="EMBL" id="SET23394.1"/>
    </source>
</evidence>
<evidence type="ECO:0000256" key="9">
    <source>
        <dbReference type="SAM" id="Phobius"/>
    </source>
</evidence>
<evidence type="ECO:0000256" key="7">
    <source>
        <dbReference type="ARBA" id="ARBA00022989"/>
    </source>
</evidence>
<dbReference type="InterPro" id="IPR004700">
    <property type="entry name" value="PTS_IIC_man"/>
</dbReference>
<keyword evidence="5" id="KW-0598">Phosphotransferase system</keyword>
<dbReference type="AlphaFoldDB" id="A0A1I0CUC9"/>
<feature type="transmembrane region" description="Helical" evidence="9">
    <location>
        <begin position="31"/>
        <end position="54"/>
    </location>
</feature>
<dbReference type="GO" id="GO:0005886">
    <property type="term" value="C:plasma membrane"/>
    <property type="evidence" value="ECO:0007669"/>
    <property type="project" value="UniProtKB-SubCell"/>
</dbReference>
<feature type="transmembrane region" description="Helical" evidence="9">
    <location>
        <begin position="183"/>
        <end position="203"/>
    </location>
</feature>
<gene>
    <name evidence="10" type="ORF">SAMN05216313_103175</name>
</gene>
<dbReference type="InterPro" id="IPR050303">
    <property type="entry name" value="GatZ_KbaZ_carbometab"/>
</dbReference>
<evidence type="ECO:0000256" key="4">
    <source>
        <dbReference type="ARBA" id="ARBA00022597"/>
    </source>
</evidence>
<dbReference type="Proteomes" id="UP000198508">
    <property type="component" value="Unassembled WGS sequence"/>
</dbReference>
<evidence type="ECO:0000256" key="1">
    <source>
        <dbReference type="ARBA" id="ARBA00004651"/>
    </source>
</evidence>
<dbReference type="PANTHER" id="PTHR32502">
    <property type="entry name" value="N-ACETYLGALACTOSAMINE PERMEASE II COMPONENT-RELATED"/>
    <property type="match status" value="1"/>
</dbReference>
<evidence type="ECO:0000256" key="2">
    <source>
        <dbReference type="ARBA" id="ARBA00022448"/>
    </source>
</evidence>
<keyword evidence="8 9" id="KW-0472">Membrane</keyword>
<evidence type="ECO:0000256" key="6">
    <source>
        <dbReference type="ARBA" id="ARBA00022692"/>
    </source>
</evidence>
<evidence type="ECO:0000256" key="3">
    <source>
        <dbReference type="ARBA" id="ARBA00022475"/>
    </source>
</evidence>
<feature type="transmembrane region" description="Helical" evidence="9">
    <location>
        <begin position="98"/>
        <end position="120"/>
    </location>
</feature>
<accession>A0A1I0CUC9</accession>
<comment type="subcellular location">
    <subcellularLocation>
        <location evidence="1">Cell membrane</location>
        <topology evidence="1">Multi-pass membrane protein</topology>
    </subcellularLocation>
</comment>
<dbReference type="PROSITE" id="PS51106">
    <property type="entry name" value="PTS_EIIC_TYPE_4"/>
    <property type="match status" value="1"/>
</dbReference>
<dbReference type="EMBL" id="FOIM01000003">
    <property type="protein sequence ID" value="SET23394.1"/>
    <property type="molecule type" value="Genomic_DNA"/>
</dbReference>
<dbReference type="GO" id="GO:0009401">
    <property type="term" value="P:phosphoenolpyruvate-dependent sugar phosphotransferase system"/>
    <property type="evidence" value="ECO:0007669"/>
    <property type="project" value="UniProtKB-KW"/>
</dbReference>
<keyword evidence="6 9" id="KW-0812">Transmembrane</keyword>